<dbReference type="InterPro" id="IPR051271">
    <property type="entry name" value="2C-system_Tx_regulators"/>
</dbReference>
<comment type="caution">
    <text evidence="12">The sequence shown here is derived from an EMBL/GenBank/DDBJ whole genome shotgun (WGS) entry which is preliminary data.</text>
</comment>
<evidence type="ECO:0000256" key="2">
    <source>
        <dbReference type="ARBA" id="ARBA00022490"/>
    </source>
</evidence>
<dbReference type="Gene3D" id="3.40.50.2300">
    <property type="match status" value="1"/>
</dbReference>
<evidence type="ECO:0000313" key="12">
    <source>
        <dbReference type="EMBL" id="GAA3395185.1"/>
    </source>
</evidence>
<comment type="subcellular location">
    <subcellularLocation>
        <location evidence="1 9">Cytoplasm</location>
    </subcellularLocation>
</comment>
<protein>
    <recommendedName>
        <fullName evidence="9">Transcriptional regulatory protein</fullName>
    </recommendedName>
</protein>
<proteinExistence type="predicted"/>
<evidence type="ECO:0000256" key="4">
    <source>
        <dbReference type="ARBA" id="ARBA00023012"/>
    </source>
</evidence>
<dbReference type="RefSeq" id="WP_345732301.1">
    <property type="nucleotide sequence ID" value="NZ_BAAAYN010000047.1"/>
</dbReference>
<keyword evidence="13" id="KW-1185">Reference proteome</keyword>
<dbReference type="SUPFAM" id="SSF46785">
    <property type="entry name" value="Winged helix' DNA-binding domain"/>
    <property type="match status" value="1"/>
</dbReference>
<evidence type="ECO:0000256" key="5">
    <source>
        <dbReference type="ARBA" id="ARBA00023015"/>
    </source>
</evidence>
<evidence type="ECO:0000256" key="1">
    <source>
        <dbReference type="ARBA" id="ARBA00004496"/>
    </source>
</evidence>
<evidence type="ECO:0000256" key="8">
    <source>
        <dbReference type="ARBA" id="ARBA00023163"/>
    </source>
</evidence>
<keyword evidence="6 9" id="KW-0238">DNA-binding</keyword>
<dbReference type="InterPro" id="IPR001789">
    <property type="entry name" value="Sig_transdc_resp-reg_receiver"/>
</dbReference>
<organism evidence="12 13">
    <name type="scientific">Cryptosporangium minutisporangium</name>
    <dbReference type="NCBI Taxonomy" id="113569"/>
    <lineage>
        <taxon>Bacteria</taxon>
        <taxon>Bacillati</taxon>
        <taxon>Actinomycetota</taxon>
        <taxon>Actinomycetes</taxon>
        <taxon>Cryptosporangiales</taxon>
        <taxon>Cryptosporangiaceae</taxon>
        <taxon>Cryptosporangium</taxon>
    </lineage>
</organism>
<dbReference type="PANTHER" id="PTHR45526:SF1">
    <property type="entry name" value="TRANSCRIPTIONAL REGULATORY PROTEIN DCUR-RELATED"/>
    <property type="match status" value="1"/>
</dbReference>
<dbReference type="CDD" id="cd19925">
    <property type="entry name" value="REC_citrate_TCS"/>
    <property type="match status" value="1"/>
</dbReference>
<dbReference type="InterPro" id="IPR024187">
    <property type="entry name" value="Sig_transdc_resp-reg_cit/mal"/>
</dbReference>
<evidence type="ECO:0000256" key="6">
    <source>
        <dbReference type="ARBA" id="ARBA00023125"/>
    </source>
</evidence>
<feature type="domain" description="Response regulatory" evidence="11">
    <location>
        <begin position="3"/>
        <end position="119"/>
    </location>
</feature>
<keyword evidence="3 10" id="KW-0597">Phosphoprotein</keyword>
<dbReference type="Gene3D" id="1.10.10.10">
    <property type="entry name" value="Winged helix-like DNA-binding domain superfamily/Winged helix DNA-binding domain"/>
    <property type="match status" value="1"/>
</dbReference>
<dbReference type="EMBL" id="BAAAYN010000047">
    <property type="protein sequence ID" value="GAA3395185.1"/>
    <property type="molecule type" value="Genomic_DNA"/>
</dbReference>
<dbReference type="InterPro" id="IPR036390">
    <property type="entry name" value="WH_DNA-bd_sf"/>
</dbReference>
<gene>
    <name evidence="12" type="ORF">GCM10020369_67380</name>
</gene>
<evidence type="ECO:0000256" key="3">
    <source>
        <dbReference type="ARBA" id="ARBA00022553"/>
    </source>
</evidence>
<keyword evidence="2 9" id="KW-0963">Cytoplasm</keyword>
<dbReference type="InterPro" id="IPR011006">
    <property type="entry name" value="CheY-like_superfamily"/>
</dbReference>
<evidence type="ECO:0000259" key="11">
    <source>
        <dbReference type="PROSITE" id="PS50110"/>
    </source>
</evidence>
<dbReference type="Pfam" id="PF00072">
    <property type="entry name" value="Response_reg"/>
    <property type="match status" value="1"/>
</dbReference>
<evidence type="ECO:0000256" key="7">
    <source>
        <dbReference type="ARBA" id="ARBA00023159"/>
    </source>
</evidence>
<keyword evidence="4 9" id="KW-0902">Two-component regulatory system</keyword>
<keyword evidence="7 9" id="KW-0010">Activator</keyword>
<accession>A0ABP6T7Q4</accession>
<keyword evidence="5 9" id="KW-0805">Transcription regulation</keyword>
<dbReference type="InterPro" id="IPR005471">
    <property type="entry name" value="Tscrpt_reg_IclR_N"/>
</dbReference>
<dbReference type="PROSITE" id="PS50110">
    <property type="entry name" value="RESPONSE_REGULATORY"/>
    <property type="match status" value="1"/>
</dbReference>
<evidence type="ECO:0000313" key="13">
    <source>
        <dbReference type="Proteomes" id="UP001501676"/>
    </source>
</evidence>
<name>A0ABP6T7Q4_9ACTN</name>
<dbReference type="Proteomes" id="UP001501676">
    <property type="component" value="Unassembled WGS sequence"/>
</dbReference>
<dbReference type="PIRSF" id="PIRSF006171">
    <property type="entry name" value="RR_citrat_malat"/>
    <property type="match status" value="1"/>
</dbReference>
<dbReference type="Pfam" id="PF09339">
    <property type="entry name" value="HTH_IclR"/>
    <property type="match status" value="1"/>
</dbReference>
<evidence type="ECO:0000256" key="10">
    <source>
        <dbReference type="PROSITE-ProRule" id="PRU00169"/>
    </source>
</evidence>
<reference evidence="13" key="1">
    <citation type="journal article" date="2019" name="Int. J. Syst. Evol. Microbiol.">
        <title>The Global Catalogue of Microorganisms (GCM) 10K type strain sequencing project: providing services to taxonomists for standard genome sequencing and annotation.</title>
        <authorList>
            <consortium name="The Broad Institute Genomics Platform"/>
            <consortium name="The Broad Institute Genome Sequencing Center for Infectious Disease"/>
            <person name="Wu L."/>
            <person name="Ma J."/>
        </authorList>
    </citation>
    <scope>NUCLEOTIDE SEQUENCE [LARGE SCALE GENOMIC DNA]</scope>
    <source>
        <strain evidence="13">JCM 9458</strain>
    </source>
</reference>
<dbReference type="InterPro" id="IPR036388">
    <property type="entry name" value="WH-like_DNA-bd_sf"/>
</dbReference>
<dbReference type="SUPFAM" id="SSF52172">
    <property type="entry name" value="CheY-like"/>
    <property type="match status" value="1"/>
</dbReference>
<evidence type="ECO:0000256" key="9">
    <source>
        <dbReference type="PIRNR" id="PIRNR006171"/>
    </source>
</evidence>
<feature type="modified residue" description="4-aspartylphosphate" evidence="10">
    <location>
        <position position="54"/>
    </location>
</feature>
<keyword evidence="8 9" id="KW-0804">Transcription</keyword>
<sequence>MIRVLVVEDDPIAADAHAAYVRRVPGFTVAGVALTAADALRGMNRAPIDLVLLDMHLPDLHGLDVCRRMRAAGHRADVVAVTSARDLDTVRSAVSLGIVQYLIKPFVFGTFAEKLEQYAAYRSRVAGGGVLSGQHEVDRALALLHGRGLTGLPKGMSPESLDAVTTALRSAAAPVSASELAEDLGMSRITARRYLEHLTDAGLVTRAARYGRAGRPELEYTWTGTARAEWRS</sequence>
<dbReference type="SMART" id="SM00448">
    <property type="entry name" value="REC"/>
    <property type="match status" value="1"/>
</dbReference>
<dbReference type="PANTHER" id="PTHR45526">
    <property type="entry name" value="TRANSCRIPTIONAL REGULATORY PROTEIN DPIA"/>
    <property type="match status" value="1"/>
</dbReference>